<name>A0A072W161_MEDTR</name>
<protein>
    <submittedName>
        <fullName evidence="1 2">Uncharacterized protein</fullName>
    </submittedName>
</protein>
<dbReference type="EMBL" id="CM001217">
    <property type="protein sequence ID" value="KEH44025.1"/>
    <property type="molecule type" value="Genomic_DNA"/>
</dbReference>
<sequence length="70" mass="8300">MSVIDPNTKPAAIYYNGEKPPHLFKICTDVMLSRLKDQLDQIYRQLNNEDIRRGDDVDLCRDYMIVRRDI</sequence>
<reference evidence="1 3" key="1">
    <citation type="journal article" date="2011" name="Nature">
        <title>The Medicago genome provides insight into the evolution of rhizobial symbioses.</title>
        <authorList>
            <person name="Young N.D."/>
            <person name="Debelle F."/>
            <person name="Oldroyd G.E."/>
            <person name="Geurts R."/>
            <person name="Cannon S.B."/>
            <person name="Udvardi M.K."/>
            <person name="Benedito V.A."/>
            <person name="Mayer K.F."/>
            <person name="Gouzy J."/>
            <person name="Schoof H."/>
            <person name="Van de Peer Y."/>
            <person name="Proost S."/>
            <person name="Cook D.R."/>
            <person name="Meyers B.C."/>
            <person name="Spannagl M."/>
            <person name="Cheung F."/>
            <person name="De Mita S."/>
            <person name="Krishnakumar V."/>
            <person name="Gundlach H."/>
            <person name="Zhou S."/>
            <person name="Mudge J."/>
            <person name="Bharti A.K."/>
            <person name="Murray J.D."/>
            <person name="Naoumkina M.A."/>
            <person name="Rosen B."/>
            <person name="Silverstein K.A."/>
            <person name="Tang H."/>
            <person name="Rombauts S."/>
            <person name="Zhao P.X."/>
            <person name="Zhou P."/>
            <person name="Barbe V."/>
            <person name="Bardou P."/>
            <person name="Bechner M."/>
            <person name="Bellec A."/>
            <person name="Berger A."/>
            <person name="Berges H."/>
            <person name="Bidwell S."/>
            <person name="Bisseling T."/>
            <person name="Choisne N."/>
            <person name="Couloux A."/>
            <person name="Denny R."/>
            <person name="Deshpande S."/>
            <person name="Dai X."/>
            <person name="Doyle J.J."/>
            <person name="Dudez A.M."/>
            <person name="Farmer A.D."/>
            <person name="Fouteau S."/>
            <person name="Franken C."/>
            <person name="Gibelin C."/>
            <person name="Gish J."/>
            <person name="Goldstein S."/>
            <person name="Gonzalez A.J."/>
            <person name="Green P.J."/>
            <person name="Hallab A."/>
            <person name="Hartog M."/>
            <person name="Hua A."/>
            <person name="Humphray S.J."/>
            <person name="Jeong D.H."/>
            <person name="Jing Y."/>
            <person name="Jocker A."/>
            <person name="Kenton S.M."/>
            <person name="Kim D.J."/>
            <person name="Klee K."/>
            <person name="Lai H."/>
            <person name="Lang C."/>
            <person name="Lin S."/>
            <person name="Macmil S.L."/>
            <person name="Magdelenat G."/>
            <person name="Matthews L."/>
            <person name="McCorrison J."/>
            <person name="Monaghan E.L."/>
            <person name="Mun J.H."/>
            <person name="Najar F.Z."/>
            <person name="Nicholson C."/>
            <person name="Noirot C."/>
            <person name="O'Bleness M."/>
            <person name="Paule C.R."/>
            <person name="Poulain J."/>
            <person name="Prion F."/>
            <person name="Qin B."/>
            <person name="Qu C."/>
            <person name="Retzel E.F."/>
            <person name="Riddle C."/>
            <person name="Sallet E."/>
            <person name="Samain S."/>
            <person name="Samson N."/>
            <person name="Sanders I."/>
            <person name="Saurat O."/>
            <person name="Scarpelli C."/>
            <person name="Schiex T."/>
            <person name="Segurens B."/>
            <person name="Severin A.J."/>
            <person name="Sherrier D.J."/>
            <person name="Shi R."/>
            <person name="Sims S."/>
            <person name="Singer S.R."/>
            <person name="Sinharoy S."/>
            <person name="Sterck L."/>
            <person name="Viollet A."/>
            <person name="Wang B.B."/>
            <person name="Wang K."/>
            <person name="Wang M."/>
            <person name="Wang X."/>
            <person name="Warfsmann J."/>
            <person name="Weissenbach J."/>
            <person name="White D.D."/>
            <person name="White J.D."/>
            <person name="Wiley G.B."/>
            <person name="Wincker P."/>
            <person name="Xing Y."/>
            <person name="Yang L."/>
            <person name="Yao Z."/>
            <person name="Ying F."/>
            <person name="Zhai J."/>
            <person name="Zhou L."/>
            <person name="Zuber A."/>
            <person name="Denarie J."/>
            <person name="Dixon R.A."/>
            <person name="May G.D."/>
            <person name="Schwartz D.C."/>
            <person name="Rogers J."/>
            <person name="Quetier F."/>
            <person name="Town C.D."/>
            <person name="Roe B.A."/>
        </authorList>
    </citation>
    <scope>NUCLEOTIDE SEQUENCE [LARGE SCALE GENOMIC DNA]</scope>
    <source>
        <strain evidence="1">A17</strain>
        <strain evidence="2 3">cv. Jemalong A17</strain>
    </source>
</reference>
<proteinExistence type="predicted"/>
<evidence type="ECO:0000313" key="3">
    <source>
        <dbReference type="Proteomes" id="UP000002051"/>
    </source>
</evidence>
<reference evidence="2" key="3">
    <citation type="submission" date="2015-04" db="UniProtKB">
        <authorList>
            <consortium name="EnsemblPlants"/>
        </authorList>
    </citation>
    <scope>IDENTIFICATION</scope>
    <source>
        <strain evidence="2">cv. Jemalong A17</strain>
    </source>
</reference>
<evidence type="ECO:0000313" key="2">
    <source>
        <dbReference type="EnsemblPlants" id="KEH44025"/>
    </source>
</evidence>
<dbReference type="HOGENOM" id="CLU_125180_2_1_1"/>
<dbReference type="Proteomes" id="UP000002051">
    <property type="component" value="Unassembled WGS sequence"/>
</dbReference>
<reference evidence="1 3" key="2">
    <citation type="journal article" date="2014" name="BMC Genomics">
        <title>An improved genome release (version Mt4.0) for the model legume Medicago truncatula.</title>
        <authorList>
            <person name="Tang H."/>
            <person name="Krishnakumar V."/>
            <person name="Bidwell S."/>
            <person name="Rosen B."/>
            <person name="Chan A."/>
            <person name="Zhou S."/>
            <person name="Gentzbittel L."/>
            <person name="Childs K.L."/>
            <person name="Yandell M."/>
            <person name="Gundlach H."/>
            <person name="Mayer K.F."/>
            <person name="Schwartz D.C."/>
            <person name="Town C.D."/>
        </authorList>
    </citation>
    <scope>GENOME REANNOTATION</scope>
    <source>
        <strain evidence="1">A17</strain>
        <strain evidence="2 3">cv. Jemalong A17</strain>
    </source>
</reference>
<gene>
    <name evidence="1" type="ordered locus">MTR_1g106565</name>
</gene>
<evidence type="ECO:0000313" key="1">
    <source>
        <dbReference type="EMBL" id="KEH44025.1"/>
    </source>
</evidence>
<organism evidence="1 3">
    <name type="scientific">Medicago truncatula</name>
    <name type="common">Barrel medic</name>
    <name type="synonym">Medicago tribuloides</name>
    <dbReference type="NCBI Taxonomy" id="3880"/>
    <lineage>
        <taxon>Eukaryota</taxon>
        <taxon>Viridiplantae</taxon>
        <taxon>Streptophyta</taxon>
        <taxon>Embryophyta</taxon>
        <taxon>Tracheophyta</taxon>
        <taxon>Spermatophyta</taxon>
        <taxon>Magnoliopsida</taxon>
        <taxon>eudicotyledons</taxon>
        <taxon>Gunneridae</taxon>
        <taxon>Pentapetalae</taxon>
        <taxon>rosids</taxon>
        <taxon>fabids</taxon>
        <taxon>Fabales</taxon>
        <taxon>Fabaceae</taxon>
        <taxon>Papilionoideae</taxon>
        <taxon>50 kb inversion clade</taxon>
        <taxon>NPAAA clade</taxon>
        <taxon>Hologalegina</taxon>
        <taxon>IRL clade</taxon>
        <taxon>Trifolieae</taxon>
        <taxon>Medicago</taxon>
    </lineage>
</organism>
<accession>A0A072W161</accession>
<keyword evidence="3" id="KW-1185">Reference proteome</keyword>
<dbReference type="AlphaFoldDB" id="A0A072W161"/>
<dbReference type="EnsemblPlants" id="KEH44025">
    <property type="protein sequence ID" value="KEH44025"/>
    <property type="gene ID" value="MTR_1g106565"/>
</dbReference>